<accession>A0A5M6CI14</accession>
<sequence length="402" mass="45790">MDLYAGLPYWLIKNPLFNSEHALKENINIDVAIIGSGITGALVAHELCSHGIECAVIDKRPLCTGSSAASTAQLQYEIDIPLYQLLKKISEQTAVTAYQSSLQSIKDIQAVFQQTKLDAEFERKPTLYLASDKKGLKEIEKEYKVRKQYDLPVEFLDHTLLQSEYSIDKPGALRNYESAQMDAYKSAILLLDYHRKHNDLKLYPYTPVTSYTQNSNGYELSTEQGHTIHCKYLVIAAGYEAGKFLPKKIMDLLSTYALVSEPVPKEALWKDECLIWETARPYFYMRTTRDNRIMLGGEDIKFKNENLRDALLDRKTNNLISNFEKLFPDKKIKVDMSWCGTFSATKDGLPYIGEYPGMKQMYFALGYGGNGITFSMIAAQIIRKKIKGQSDSREMVFGFDRK</sequence>
<dbReference type="EMBL" id="VWSH01000004">
    <property type="protein sequence ID" value="KAA5532729.1"/>
    <property type="molecule type" value="Genomic_DNA"/>
</dbReference>
<dbReference type="Gene3D" id="3.30.9.10">
    <property type="entry name" value="D-Amino Acid Oxidase, subunit A, domain 2"/>
    <property type="match status" value="1"/>
</dbReference>
<feature type="transmembrane region" description="Helical" evidence="1">
    <location>
        <begin position="361"/>
        <end position="382"/>
    </location>
</feature>
<keyword evidence="1" id="KW-0472">Membrane</keyword>
<evidence type="ECO:0000256" key="1">
    <source>
        <dbReference type="SAM" id="Phobius"/>
    </source>
</evidence>
<evidence type="ECO:0000259" key="2">
    <source>
        <dbReference type="Pfam" id="PF01266"/>
    </source>
</evidence>
<dbReference type="Proteomes" id="UP000323632">
    <property type="component" value="Unassembled WGS sequence"/>
</dbReference>
<dbReference type="GO" id="GO:0005737">
    <property type="term" value="C:cytoplasm"/>
    <property type="evidence" value="ECO:0007669"/>
    <property type="project" value="TreeGrafter"/>
</dbReference>
<keyword evidence="1" id="KW-0812">Transmembrane</keyword>
<dbReference type="PANTHER" id="PTHR13847">
    <property type="entry name" value="SARCOSINE DEHYDROGENASE-RELATED"/>
    <property type="match status" value="1"/>
</dbReference>
<keyword evidence="1" id="KW-1133">Transmembrane helix</keyword>
<feature type="domain" description="FAD dependent oxidoreductase" evidence="2">
    <location>
        <begin position="30"/>
        <end position="382"/>
    </location>
</feature>
<dbReference type="RefSeq" id="WP_150034361.1">
    <property type="nucleotide sequence ID" value="NZ_VWSH01000004.1"/>
</dbReference>
<dbReference type="InterPro" id="IPR006076">
    <property type="entry name" value="FAD-dep_OxRdtase"/>
</dbReference>
<protein>
    <submittedName>
        <fullName evidence="3">FAD-binding oxidoreductase</fullName>
    </submittedName>
</protein>
<evidence type="ECO:0000313" key="4">
    <source>
        <dbReference type="Proteomes" id="UP000323632"/>
    </source>
</evidence>
<keyword evidence="4" id="KW-1185">Reference proteome</keyword>
<dbReference type="InterPro" id="IPR036188">
    <property type="entry name" value="FAD/NAD-bd_sf"/>
</dbReference>
<name>A0A5M6CI14_9BACT</name>
<dbReference type="SUPFAM" id="SSF51905">
    <property type="entry name" value="FAD/NAD(P)-binding domain"/>
    <property type="match status" value="1"/>
</dbReference>
<dbReference type="PANTHER" id="PTHR13847:SF201">
    <property type="entry name" value="PUTATIBE OXIDOREDUCTASE"/>
    <property type="match status" value="1"/>
</dbReference>
<evidence type="ECO:0000313" key="3">
    <source>
        <dbReference type="EMBL" id="KAA5532729.1"/>
    </source>
</evidence>
<comment type="caution">
    <text evidence="3">The sequence shown here is derived from an EMBL/GenBank/DDBJ whole genome shotgun (WGS) entry which is preliminary data.</text>
</comment>
<reference evidence="3 4" key="1">
    <citation type="submission" date="2019-09" db="EMBL/GenBank/DDBJ databases">
        <title>Genome sequence and assembly of Taibaiella sp.</title>
        <authorList>
            <person name="Chhetri G."/>
        </authorList>
    </citation>
    <scope>NUCLEOTIDE SEQUENCE [LARGE SCALE GENOMIC DNA]</scope>
    <source>
        <strain evidence="3 4">KVB11</strain>
    </source>
</reference>
<dbReference type="AlphaFoldDB" id="A0A5M6CI14"/>
<proteinExistence type="predicted"/>
<gene>
    <name evidence="3" type="ORF">F0919_18285</name>
</gene>
<dbReference type="Gene3D" id="3.50.50.60">
    <property type="entry name" value="FAD/NAD(P)-binding domain"/>
    <property type="match status" value="1"/>
</dbReference>
<organism evidence="3 4">
    <name type="scientific">Taibaiella lutea</name>
    <dbReference type="NCBI Taxonomy" id="2608001"/>
    <lineage>
        <taxon>Bacteria</taxon>
        <taxon>Pseudomonadati</taxon>
        <taxon>Bacteroidota</taxon>
        <taxon>Chitinophagia</taxon>
        <taxon>Chitinophagales</taxon>
        <taxon>Chitinophagaceae</taxon>
        <taxon>Taibaiella</taxon>
    </lineage>
</organism>
<dbReference type="Pfam" id="PF01266">
    <property type="entry name" value="DAO"/>
    <property type="match status" value="1"/>
</dbReference>